<dbReference type="EMBL" id="JAUTXU010000018">
    <property type="protein sequence ID" value="KAK3721275.1"/>
    <property type="molecule type" value="Genomic_DNA"/>
</dbReference>
<evidence type="ECO:0000313" key="2">
    <source>
        <dbReference type="Proteomes" id="UP001281147"/>
    </source>
</evidence>
<proteinExistence type="predicted"/>
<sequence length="221" mass="24947">MRLWKILGEQQFADAAPACFGRELMMSDFMGHGLIEEDGAWIASGMSESKGIPLRSTDQEAGLSRVIPKGTVVLGNTWAIHYDPSRYPDPTTFNPERYLAHNKYAAEYAAMGDPLQRDHYAFGAGRRICSGARLAENTPNLALANLVWCFRIEPPSNEAQMDLSNEAWEDTTFRPPKPFKARLVPRGEERVRVGDQTWMKAREQGYTLRGVWINEKGVEIR</sequence>
<accession>A0ACC3NRB1</accession>
<name>A0ACC3NRB1_9PEZI</name>
<evidence type="ECO:0000313" key="1">
    <source>
        <dbReference type="EMBL" id="KAK3721275.1"/>
    </source>
</evidence>
<dbReference type="Proteomes" id="UP001281147">
    <property type="component" value="Unassembled WGS sequence"/>
</dbReference>
<comment type="caution">
    <text evidence="1">The sequence shown here is derived from an EMBL/GenBank/DDBJ whole genome shotgun (WGS) entry which is preliminary data.</text>
</comment>
<protein>
    <submittedName>
        <fullName evidence="1">Uncharacterized protein</fullName>
    </submittedName>
</protein>
<gene>
    <name evidence="1" type="ORF">LTR37_003150</name>
</gene>
<organism evidence="1 2">
    <name type="scientific">Vermiconidia calcicola</name>
    <dbReference type="NCBI Taxonomy" id="1690605"/>
    <lineage>
        <taxon>Eukaryota</taxon>
        <taxon>Fungi</taxon>
        <taxon>Dikarya</taxon>
        <taxon>Ascomycota</taxon>
        <taxon>Pezizomycotina</taxon>
        <taxon>Dothideomycetes</taxon>
        <taxon>Dothideomycetidae</taxon>
        <taxon>Mycosphaerellales</taxon>
        <taxon>Extremaceae</taxon>
        <taxon>Vermiconidia</taxon>
    </lineage>
</organism>
<reference evidence="1" key="1">
    <citation type="submission" date="2023-07" db="EMBL/GenBank/DDBJ databases">
        <title>Black Yeasts Isolated from many extreme environments.</title>
        <authorList>
            <person name="Coleine C."/>
            <person name="Stajich J.E."/>
            <person name="Selbmann L."/>
        </authorList>
    </citation>
    <scope>NUCLEOTIDE SEQUENCE</scope>
    <source>
        <strain evidence="1">CCFEE 5714</strain>
    </source>
</reference>
<keyword evidence="2" id="KW-1185">Reference proteome</keyword>